<feature type="transmembrane region" description="Helical" evidence="8">
    <location>
        <begin position="72"/>
        <end position="96"/>
    </location>
</feature>
<keyword evidence="3" id="KW-0813">Transport</keyword>
<feature type="transmembrane region" description="Helical" evidence="8">
    <location>
        <begin position="218"/>
        <end position="242"/>
    </location>
</feature>
<name>A0A2V2Z2B4_9BACL</name>
<evidence type="ECO:0000256" key="4">
    <source>
        <dbReference type="ARBA" id="ARBA00022544"/>
    </source>
</evidence>
<feature type="transmembrane region" description="Helical" evidence="8">
    <location>
        <begin position="145"/>
        <end position="166"/>
    </location>
</feature>
<dbReference type="GO" id="GO:0016020">
    <property type="term" value="C:membrane"/>
    <property type="evidence" value="ECO:0007669"/>
    <property type="project" value="UniProtKB-SubCell"/>
</dbReference>
<keyword evidence="10" id="KW-1185">Reference proteome</keyword>
<feature type="transmembrane region" description="Helical" evidence="8">
    <location>
        <begin position="116"/>
        <end position="133"/>
    </location>
</feature>
<protein>
    <submittedName>
        <fullName evidence="9">Spore germination protein KB</fullName>
    </submittedName>
</protein>
<comment type="subcellular location">
    <subcellularLocation>
        <location evidence="1">Membrane</location>
        <topology evidence="1">Multi-pass membrane protein</topology>
    </subcellularLocation>
</comment>
<evidence type="ECO:0000256" key="7">
    <source>
        <dbReference type="ARBA" id="ARBA00023136"/>
    </source>
</evidence>
<dbReference type="RefSeq" id="WP_110041955.1">
    <property type="nucleotide sequence ID" value="NZ_CP054613.1"/>
</dbReference>
<feature type="transmembrane region" description="Helical" evidence="8">
    <location>
        <begin position="332"/>
        <end position="352"/>
    </location>
</feature>
<dbReference type="AlphaFoldDB" id="A0A2V2Z2B4"/>
<evidence type="ECO:0000256" key="5">
    <source>
        <dbReference type="ARBA" id="ARBA00022692"/>
    </source>
</evidence>
<proteinExistence type="inferred from homology"/>
<comment type="similarity">
    <text evidence="2">Belongs to the amino acid-polyamine-organocation (APC) superfamily. Spore germination protein (SGP) (TC 2.A.3.9) family.</text>
</comment>
<comment type="caution">
    <text evidence="9">The sequence shown here is derived from an EMBL/GenBank/DDBJ whole genome shotgun (WGS) entry which is preliminary data.</text>
</comment>
<feature type="transmembrane region" description="Helical" evidence="8">
    <location>
        <begin position="12"/>
        <end position="33"/>
    </location>
</feature>
<sequence length="363" mass="40329">MQQTKISPAQVASLLIMAVLSTSMLSAPNFAFREAGRDMWISAILSPAFGFIILFTVVALHRIFPGRNLIQYSVNILGAPVSKALGLLFLFNALLLNGSQTRQFIDFMSLSYFTRTPSIVFTLSITLVAALAIRSGVEIISRIAGLLAPISIFIVLIIILPLTYSIDLERLMPVMEHGFRPIGRGAMALNLWFSMFVYLTFFLPHVTSNKGMLRWGSISVTTAALCFIFSFIYTLGIMGSALKAFTYPFMVISRYTQAFEFLAHLDSLVMLFWVIDVFLRVCMTYYCVVVGFAHLFGLRDHVPLILPVGVIVTLFTYWSYPNTIVFASSGSLVAVSYTIFNFIYPLILLAAAKLRGFAAQSSN</sequence>
<feature type="transmembrane region" description="Helical" evidence="8">
    <location>
        <begin position="39"/>
        <end position="60"/>
    </location>
</feature>
<dbReference type="EMBL" id="QGTQ01000001">
    <property type="protein sequence ID" value="PWW08416.1"/>
    <property type="molecule type" value="Genomic_DNA"/>
</dbReference>
<keyword evidence="6 8" id="KW-1133">Transmembrane helix</keyword>
<dbReference type="Proteomes" id="UP000246635">
    <property type="component" value="Unassembled WGS sequence"/>
</dbReference>
<feature type="transmembrane region" description="Helical" evidence="8">
    <location>
        <begin position="186"/>
        <end position="206"/>
    </location>
</feature>
<reference evidence="9 10" key="1">
    <citation type="submission" date="2018-05" db="EMBL/GenBank/DDBJ databases">
        <title>Genomic Encyclopedia of Type Strains, Phase III (KMG-III): the genomes of soil and plant-associated and newly described type strains.</title>
        <authorList>
            <person name="Whitman W."/>
        </authorList>
    </citation>
    <scope>NUCLEOTIDE SEQUENCE [LARGE SCALE GENOMIC DNA]</scope>
    <source>
        <strain evidence="9 10">CECT 5696</strain>
    </source>
</reference>
<dbReference type="GO" id="GO:0009847">
    <property type="term" value="P:spore germination"/>
    <property type="evidence" value="ECO:0007669"/>
    <property type="project" value="InterPro"/>
</dbReference>
<evidence type="ECO:0000313" key="10">
    <source>
        <dbReference type="Proteomes" id="UP000246635"/>
    </source>
</evidence>
<keyword evidence="7 8" id="KW-0472">Membrane</keyword>
<keyword evidence="4" id="KW-0309">Germination</keyword>
<keyword evidence="5 8" id="KW-0812">Transmembrane</keyword>
<evidence type="ECO:0000256" key="8">
    <source>
        <dbReference type="SAM" id="Phobius"/>
    </source>
</evidence>
<gene>
    <name evidence="9" type="ORF">DFQ01_101137</name>
</gene>
<feature type="transmembrane region" description="Helical" evidence="8">
    <location>
        <begin position="302"/>
        <end position="320"/>
    </location>
</feature>
<evidence type="ECO:0000313" key="9">
    <source>
        <dbReference type="EMBL" id="PWW08416.1"/>
    </source>
</evidence>
<evidence type="ECO:0000256" key="1">
    <source>
        <dbReference type="ARBA" id="ARBA00004141"/>
    </source>
</evidence>
<evidence type="ECO:0000256" key="3">
    <source>
        <dbReference type="ARBA" id="ARBA00022448"/>
    </source>
</evidence>
<evidence type="ECO:0000256" key="2">
    <source>
        <dbReference type="ARBA" id="ARBA00007998"/>
    </source>
</evidence>
<evidence type="ECO:0000256" key="6">
    <source>
        <dbReference type="ARBA" id="ARBA00022989"/>
    </source>
</evidence>
<dbReference type="PANTHER" id="PTHR34975:SF2">
    <property type="entry name" value="SPORE GERMINATION PROTEIN A2"/>
    <property type="match status" value="1"/>
</dbReference>
<organism evidence="9 10">
    <name type="scientific">Paenibacillus cellulosilyticus</name>
    <dbReference type="NCBI Taxonomy" id="375489"/>
    <lineage>
        <taxon>Bacteria</taxon>
        <taxon>Bacillati</taxon>
        <taxon>Bacillota</taxon>
        <taxon>Bacilli</taxon>
        <taxon>Bacillales</taxon>
        <taxon>Paenibacillaceae</taxon>
        <taxon>Paenibacillus</taxon>
    </lineage>
</organism>
<dbReference type="Pfam" id="PF03845">
    <property type="entry name" value="Spore_permease"/>
    <property type="match status" value="1"/>
</dbReference>
<dbReference type="InterPro" id="IPR004761">
    <property type="entry name" value="Spore_GerAB"/>
</dbReference>
<dbReference type="OrthoDB" id="2663541at2"/>
<accession>A0A2V2Z2B4</accession>
<feature type="transmembrane region" description="Helical" evidence="8">
    <location>
        <begin position="270"/>
        <end position="295"/>
    </location>
</feature>
<dbReference type="NCBIfam" id="TIGR00912">
    <property type="entry name" value="2A0309"/>
    <property type="match status" value="1"/>
</dbReference>
<dbReference type="PANTHER" id="PTHR34975">
    <property type="entry name" value="SPORE GERMINATION PROTEIN A2"/>
    <property type="match status" value="1"/>
</dbReference>